<dbReference type="Pfam" id="PF15580">
    <property type="entry name" value="Imm53"/>
    <property type="match status" value="1"/>
</dbReference>
<gene>
    <name evidence="1" type="ORF">CWC22_011130</name>
</gene>
<organism evidence="1 2">
    <name type="scientific">Pseudoalteromonas rubra</name>
    <dbReference type="NCBI Taxonomy" id="43658"/>
    <lineage>
        <taxon>Bacteria</taxon>
        <taxon>Pseudomonadati</taxon>
        <taxon>Pseudomonadota</taxon>
        <taxon>Gammaproteobacteria</taxon>
        <taxon>Alteromonadales</taxon>
        <taxon>Pseudoalteromonadaceae</taxon>
        <taxon>Pseudoalteromonas</taxon>
    </lineage>
</organism>
<evidence type="ECO:0000313" key="2">
    <source>
        <dbReference type="Proteomes" id="UP000305729"/>
    </source>
</evidence>
<dbReference type="Proteomes" id="UP000305729">
    <property type="component" value="Chromosome 1"/>
</dbReference>
<accession>A0A5S3V477</accession>
<dbReference type="InterPro" id="IPR028228">
    <property type="entry name" value="Imm53"/>
</dbReference>
<keyword evidence="1" id="KW-0808">Transferase</keyword>
<proteinExistence type="predicted"/>
<dbReference type="AlphaFoldDB" id="A0A5S3V477"/>
<name>A0A5S3V477_9GAMM</name>
<dbReference type="GO" id="GO:0016740">
    <property type="term" value="F:transferase activity"/>
    <property type="evidence" value="ECO:0007669"/>
    <property type="project" value="UniProtKB-KW"/>
</dbReference>
<evidence type="ECO:0000313" key="1">
    <source>
        <dbReference type="EMBL" id="QPB83510.1"/>
    </source>
</evidence>
<reference evidence="1 2" key="1">
    <citation type="submission" date="2019-10" db="EMBL/GenBank/DDBJ databases">
        <title>Pseudoalteromonas rubra S4059.</title>
        <authorList>
            <person name="Paulsen S."/>
            <person name="Wang X."/>
        </authorList>
    </citation>
    <scope>NUCLEOTIDE SEQUENCE [LARGE SCALE GENOMIC DNA]</scope>
    <source>
        <strain evidence="1 2">S4059</strain>
    </source>
</reference>
<dbReference type="EMBL" id="CP045429">
    <property type="protein sequence ID" value="QPB83510.1"/>
    <property type="molecule type" value="Genomic_DNA"/>
</dbReference>
<sequence>MPNGTMSNLERLQAWYQAQCNEDWEHQFGVKISTLDNPGWKLEIDLEGTELEKAQFDELKVNYDSESDWIICQVKDRKFVGASGPLLLDKMVAAFLEWSDSIQKIQARDAVNCASAKSVKRQE</sequence>
<protein>
    <submittedName>
        <fullName evidence="1">Rhodanese-related sulfurtransferase</fullName>
    </submittedName>
</protein>